<name>A0A1H2WPZ4_9BACL</name>
<keyword evidence="1" id="KW-0472">Membrane</keyword>
<evidence type="ECO:0000256" key="1">
    <source>
        <dbReference type="SAM" id="Phobius"/>
    </source>
</evidence>
<dbReference type="Proteomes" id="UP000182589">
    <property type="component" value="Unassembled WGS sequence"/>
</dbReference>
<keyword evidence="3" id="KW-1185">Reference proteome</keyword>
<evidence type="ECO:0000313" key="2">
    <source>
        <dbReference type="EMBL" id="SDW82597.1"/>
    </source>
</evidence>
<organism evidence="2 3">
    <name type="scientific">Alicyclobacillus hesperidum</name>
    <dbReference type="NCBI Taxonomy" id="89784"/>
    <lineage>
        <taxon>Bacteria</taxon>
        <taxon>Bacillati</taxon>
        <taxon>Bacillota</taxon>
        <taxon>Bacilli</taxon>
        <taxon>Bacillales</taxon>
        <taxon>Alicyclobacillaceae</taxon>
        <taxon>Alicyclobacillus</taxon>
    </lineage>
</organism>
<accession>A0A1H2WPZ4</accession>
<sequence>MKTIDKMLYIAVLGGLLTIGIIYLYFAIRRLG</sequence>
<dbReference type="EMBL" id="FNOJ01000016">
    <property type="protein sequence ID" value="SDW82597.1"/>
    <property type="molecule type" value="Genomic_DNA"/>
</dbReference>
<keyword evidence="1" id="KW-1133">Transmembrane helix</keyword>
<proteinExistence type="predicted"/>
<evidence type="ECO:0000313" key="3">
    <source>
        <dbReference type="Proteomes" id="UP000182589"/>
    </source>
</evidence>
<dbReference type="STRING" id="89784.SAMN04489725_11630"/>
<dbReference type="AlphaFoldDB" id="A0A1H2WPZ4"/>
<feature type="transmembrane region" description="Helical" evidence="1">
    <location>
        <begin position="7"/>
        <end position="28"/>
    </location>
</feature>
<protein>
    <submittedName>
        <fullName evidence="2">Uncharacterized protein</fullName>
    </submittedName>
</protein>
<keyword evidence="1" id="KW-0812">Transmembrane</keyword>
<gene>
    <name evidence="2" type="ORF">SAMN04489725_11630</name>
</gene>
<reference evidence="3" key="1">
    <citation type="submission" date="2016-10" db="EMBL/GenBank/DDBJ databases">
        <authorList>
            <person name="Varghese N."/>
        </authorList>
    </citation>
    <scope>NUCLEOTIDE SEQUENCE [LARGE SCALE GENOMIC DNA]</scope>
    <source>
        <strain evidence="3">DSM 12489</strain>
    </source>
</reference>